<feature type="chain" id="PRO_5016111150" description="DUF4124 domain-containing protein" evidence="2">
    <location>
        <begin position="23"/>
        <end position="336"/>
    </location>
</feature>
<evidence type="ECO:0000256" key="2">
    <source>
        <dbReference type="SAM" id="SignalP"/>
    </source>
</evidence>
<sequence length="336" mass="38180">MTIKAVTRLFLCIYLVAESSFCAPEIFAGTFRWVDDQGMVHYTDQVPPEESKRPHAKLNPEAQTIEMVEGQKTPEQFEQIKRLNQLRIEQQRILSQQKDSDLSLLRTYRSVEEMQMALQNKINTIDSTIKIAESNRQRQEENIRSQVKRAAEMEITGQPVPKNLRDNIESTRRQIATYQEKIRLFENSKLEIILSFNKGLERFKNLENLKLHPEYGSIEWHPQTADADVGVLSVITCKPSVCSLAWGLAKEYIKSVSNKVLVTETETILQTSSPRNETELALLVVRVPGKTSDSLFLDTSCHTSSIGDEYCTGEAVKQIRSNFAPYIEKGLAAGGR</sequence>
<dbReference type="EMBL" id="QJPH01000567">
    <property type="protein sequence ID" value="PZN69911.1"/>
    <property type="molecule type" value="Genomic_DNA"/>
</dbReference>
<organism evidence="4 5">
    <name type="scientific">Candidatus Methylumidiphilus alinenensis</name>
    <dbReference type="NCBI Taxonomy" id="2202197"/>
    <lineage>
        <taxon>Bacteria</taxon>
        <taxon>Pseudomonadati</taxon>
        <taxon>Pseudomonadota</taxon>
        <taxon>Gammaproteobacteria</taxon>
        <taxon>Methylococcales</taxon>
        <taxon>Candidatus Methylumidiphilus</taxon>
    </lineage>
</organism>
<dbReference type="AlphaFoldDB" id="A0A2W4QCC1"/>
<dbReference type="InterPro" id="IPR025392">
    <property type="entry name" value="DUF4124"/>
</dbReference>
<gene>
    <name evidence="4" type="ORF">DM484_28995</name>
</gene>
<evidence type="ECO:0000259" key="3">
    <source>
        <dbReference type="Pfam" id="PF13511"/>
    </source>
</evidence>
<dbReference type="Proteomes" id="UP000249396">
    <property type="component" value="Unassembled WGS sequence"/>
</dbReference>
<name>A0A2W4QCC1_9GAMM</name>
<keyword evidence="2" id="KW-0732">Signal</keyword>
<protein>
    <recommendedName>
        <fullName evidence="3">DUF4124 domain-containing protein</fullName>
    </recommendedName>
</protein>
<accession>A0A2W4QCC1</accession>
<feature type="domain" description="DUF4124" evidence="3">
    <location>
        <begin position="23"/>
        <end position="62"/>
    </location>
</feature>
<evidence type="ECO:0000313" key="4">
    <source>
        <dbReference type="EMBL" id="PZN69911.1"/>
    </source>
</evidence>
<feature type="coiled-coil region" evidence="1">
    <location>
        <begin position="122"/>
        <end position="188"/>
    </location>
</feature>
<proteinExistence type="predicted"/>
<dbReference type="Pfam" id="PF13511">
    <property type="entry name" value="DUF4124"/>
    <property type="match status" value="1"/>
</dbReference>
<feature type="signal peptide" evidence="2">
    <location>
        <begin position="1"/>
        <end position="22"/>
    </location>
</feature>
<evidence type="ECO:0000256" key="1">
    <source>
        <dbReference type="SAM" id="Coils"/>
    </source>
</evidence>
<comment type="caution">
    <text evidence="4">The sequence shown here is derived from an EMBL/GenBank/DDBJ whole genome shotgun (WGS) entry which is preliminary data.</text>
</comment>
<keyword evidence="1" id="KW-0175">Coiled coil</keyword>
<reference evidence="4 5" key="1">
    <citation type="journal article" date="2018" name="Aquat. Microb. Ecol.">
        <title>Gammaproteobacterial methanotrophs dominate.</title>
        <authorList>
            <person name="Rissanen A.J."/>
            <person name="Saarenheimo J."/>
            <person name="Tiirola M."/>
            <person name="Peura S."/>
            <person name="Aalto S.L."/>
            <person name="Karvinen A."/>
            <person name="Nykanen H."/>
        </authorList>
    </citation>
    <scope>NUCLEOTIDE SEQUENCE [LARGE SCALE GENOMIC DNA]</scope>
    <source>
        <strain evidence="4">AMbin10</strain>
    </source>
</reference>
<evidence type="ECO:0000313" key="5">
    <source>
        <dbReference type="Proteomes" id="UP000249396"/>
    </source>
</evidence>